<protein>
    <submittedName>
        <fullName evidence="2">Uncharacterized protein</fullName>
    </submittedName>
</protein>
<accession>A0A117R421</accession>
<dbReference type="Proteomes" id="UP000053669">
    <property type="component" value="Unassembled WGS sequence"/>
</dbReference>
<evidence type="ECO:0000256" key="1">
    <source>
        <dbReference type="SAM" id="MobiDB-lite"/>
    </source>
</evidence>
<gene>
    <name evidence="2" type="ORF">AQJ46_19295</name>
</gene>
<comment type="caution">
    <text evidence="2">The sequence shown here is derived from an EMBL/GenBank/DDBJ whole genome shotgun (WGS) entry which is preliminary data.</text>
</comment>
<dbReference type="EMBL" id="LMWU01000018">
    <property type="protein sequence ID" value="KUN69901.1"/>
    <property type="molecule type" value="Genomic_DNA"/>
</dbReference>
<feature type="region of interest" description="Disordered" evidence="1">
    <location>
        <begin position="1"/>
        <end position="21"/>
    </location>
</feature>
<evidence type="ECO:0000313" key="2">
    <source>
        <dbReference type="EMBL" id="KUN69901.1"/>
    </source>
</evidence>
<name>A0A117R421_9ACTN</name>
<proteinExistence type="predicted"/>
<sequence>MGDHELDLGGGAETADIGGVGPEREIDAAYTACDTSTDAVRTSRSRASSHADAWNACLILAALACGSE</sequence>
<evidence type="ECO:0000313" key="3">
    <source>
        <dbReference type="Proteomes" id="UP000053669"/>
    </source>
</evidence>
<dbReference type="AlphaFoldDB" id="A0A117R421"/>
<reference evidence="2 3" key="1">
    <citation type="submission" date="2015-10" db="EMBL/GenBank/DDBJ databases">
        <title>Draft genome sequence of Streptomyces canus DSM 40017, type strain for the species Streptomyces canus.</title>
        <authorList>
            <person name="Ruckert C."/>
            <person name="Winkler A."/>
            <person name="Kalinowski J."/>
            <person name="Kampfer P."/>
            <person name="Glaeser S."/>
        </authorList>
    </citation>
    <scope>NUCLEOTIDE SEQUENCE [LARGE SCALE GENOMIC DNA]</scope>
    <source>
        <strain evidence="2 3">DSM 40017</strain>
    </source>
</reference>
<organism evidence="2 3">
    <name type="scientific">Streptomyces canus</name>
    <dbReference type="NCBI Taxonomy" id="58343"/>
    <lineage>
        <taxon>Bacteria</taxon>
        <taxon>Bacillati</taxon>
        <taxon>Actinomycetota</taxon>
        <taxon>Actinomycetes</taxon>
        <taxon>Kitasatosporales</taxon>
        <taxon>Streptomycetaceae</taxon>
        <taxon>Streptomyces</taxon>
        <taxon>Streptomyces aurantiacus group</taxon>
    </lineage>
</organism>